<evidence type="ECO:0000256" key="1">
    <source>
        <dbReference type="ARBA" id="ARBA00012121"/>
    </source>
</evidence>
<dbReference type="GO" id="GO:0005524">
    <property type="term" value="F:ATP binding"/>
    <property type="evidence" value="ECO:0007669"/>
    <property type="project" value="UniProtKB-KW"/>
</dbReference>
<dbReference type="HAMAP" id="MF_00065">
    <property type="entry name" value="Adenylyl_sulf_kinase"/>
    <property type="match status" value="1"/>
</dbReference>
<keyword evidence="2 6" id="KW-0808">Transferase</keyword>
<dbReference type="InterPro" id="IPR059117">
    <property type="entry name" value="APS_kinase_dom"/>
</dbReference>
<keyword evidence="3 6" id="KW-0547">Nucleotide-binding</keyword>
<feature type="region of interest" description="Disordered" evidence="7">
    <location>
        <begin position="1"/>
        <end position="66"/>
    </location>
</feature>
<protein>
    <recommendedName>
        <fullName evidence="1 6">Adenylyl-sulfate kinase</fullName>
        <ecNumber evidence="1 6">2.7.1.25</ecNumber>
    </recommendedName>
</protein>
<dbReference type="InterPro" id="IPR002891">
    <property type="entry name" value="APS"/>
</dbReference>
<dbReference type="EC" id="2.7.1.25" evidence="1 6"/>
<feature type="domain" description="APS kinase" evidence="8">
    <location>
        <begin position="126"/>
        <end position="275"/>
    </location>
</feature>
<gene>
    <name evidence="9" type="ORF">OSTQU699_LOCUS9053</name>
</gene>
<feature type="compositionally biased region" description="Low complexity" evidence="7">
    <location>
        <begin position="55"/>
        <end position="65"/>
    </location>
</feature>
<dbReference type="EMBL" id="CAJHUC010002363">
    <property type="protein sequence ID" value="CAD7703696.1"/>
    <property type="molecule type" value="Genomic_DNA"/>
</dbReference>
<dbReference type="PANTHER" id="PTHR11055">
    <property type="entry name" value="BIFUNCTIONAL 3'-PHOSPHOADENOSINE 5'-PHOSPHOSULFATE SYNTHASE"/>
    <property type="match status" value="1"/>
</dbReference>
<keyword evidence="5 6" id="KW-0067">ATP-binding</keyword>
<reference evidence="9" key="1">
    <citation type="submission" date="2020-12" db="EMBL/GenBank/DDBJ databases">
        <authorList>
            <person name="Iha C."/>
        </authorList>
    </citation>
    <scope>NUCLEOTIDE SEQUENCE</scope>
</reference>
<dbReference type="Gene3D" id="3.40.50.300">
    <property type="entry name" value="P-loop containing nucleotide triphosphate hydrolases"/>
    <property type="match status" value="1"/>
</dbReference>
<evidence type="ECO:0000256" key="7">
    <source>
        <dbReference type="SAM" id="MobiDB-lite"/>
    </source>
</evidence>
<dbReference type="GO" id="GO:0000103">
    <property type="term" value="P:sulfate assimilation"/>
    <property type="evidence" value="ECO:0007669"/>
    <property type="project" value="InterPro"/>
</dbReference>
<comment type="catalytic activity">
    <reaction evidence="6">
        <text>adenosine 5'-phosphosulfate + ATP = 3'-phosphoadenylyl sulfate + ADP + H(+)</text>
        <dbReference type="Rhea" id="RHEA:24152"/>
        <dbReference type="ChEBI" id="CHEBI:15378"/>
        <dbReference type="ChEBI" id="CHEBI:30616"/>
        <dbReference type="ChEBI" id="CHEBI:58243"/>
        <dbReference type="ChEBI" id="CHEBI:58339"/>
        <dbReference type="ChEBI" id="CHEBI:456216"/>
        <dbReference type="EC" id="2.7.1.25"/>
    </reaction>
</comment>
<dbReference type="SUPFAM" id="SSF52540">
    <property type="entry name" value="P-loop containing nucleoside triphosphate hydrolases"/>
    <property type="match status" value="1"/>
</dbReference>
<keyword evidence="4 6" id="KW-0418">Kinase</keyword>
<evidence type="ECO:0000313" key="10">
    <source>
        <dbReference type="Proteomes" id="UP000708148"/>
    </source>
</evidence>
<evidence type="ECO:0000256" key="3">
    <source>
        <dbReference type="ARBA" id="ARBA00022741"/>
    </source>
</evidence>
<name>A0A8S1J919_9CHLO</name>
<proteinExistence type="inferred from homology"/>
<evidence type="ECO:0000256" key="5">
    <source>
        <dbReference type="ARBA" id="ARBA00022840"/>
    </source>
</evidence>
<dbReference type="NCBIfam" id="NF003013">
    <property type="entry name" value="PRK03846.1"/>
    <property type="match status" value="1"/>
</dbReference>
<evidence type="ECO:0000259" key="8">
    <source>
        <dbReference type="Pfam" id="PF01583"/>
    </source>
</evidence>
<dbReference type="OrthoDB" id="506431at2759"/>
<accession>A0A8S1J919</accession>
<evidence type="ECO:0000313" key="9">
    <source>
        <dbReference type="EMBL" id="CAD7703696.1"/>
    </source>
</evidence>
<feature type="compositionally biased region" description="Basic and acidic residues" evidence="7">
    <location>
        <begin position="9"/>
        <end position="23"/>
    </location>
</feature>
<dbReference type="Proteomes" id="UP000708148">
    <property type="component" value="Unassembled WGS sequence"/>
</dbReference>
<evidence type="ECO:0000256" key="2">
    <source>
        <dbReference type="ARBA" id="ARBA00022679"/>
    </source>
</evidence>
<organism evidence="9 10">
    <name type="scientific">Ostreobium quekettii</name>
    <dbReference type="NCBI Taxonomy" id="121088"/>
    <lineage>
        <taxon>Eukaryota</taxon>
        <taxon>Viridiplantae</taxon>
        <taxon>Chlorophyta</taxon>
        <taxon>core chlorophytes</taxon>
        <taxon>Ulvophyceae</taxon>
        <taxon>TCBD clade</taxon>
        <taxon>Bryopsidales</taxon>
        <taxon>Ostreobineae</taxon>
        <taxon>Ostreobiaceae</taxon>
        <taxon>Ostreobium</taxon>
    </lineage>
</organism>
<evidence type="ECO:0000256" key="6">
    <source>
        <dbReference type="RuleBase" id="RU004347"/>
    </source>
</evidence>
<dbReference type="GO" id="GO:0004020">
    <property type="term" value="F:adenylylsulfate kinase activity"/>
    <property type="evidence" value="ECO:0007669"/>
    <property type="project" value="UniProtKB-EC"/>
</dbReference>
<sequence>MPECPHSVSKIDRNVLGREQERQRSRKPRELAAVARLRPTHSPQPRRPQHGRAGGSAPEAAPGSSMLRQLRSVLPAAALRDPPLPCAFSRPSPMGATAYDVGSSTNIKWHEGGVERASKHRLLGQRGVVLWFTGLSGSGKSTVACTLEHALREGGRFTALLDGDNVRHGLNSNLGFSPQDREENIRRIGEVAKLFSENGVITLVSFISPYRRDRDAVRARLPPGDFVEVFMKVPIELCEERDPKGLYKKARAGQIKGFTGIDAPYEEPPSPELTIQARDGAGAHVPPQAMAQQILTFLHEKGYLTAGSS</sequence>
<dbReference type="CDD" id="cd02027">
    <property type="entry name" value="APSK"/>
    <property type="match status" value="1"/>
</dbReference>
<dbReference type="PANTHER" id="PTHR11055:SF1">
    <property type="entry name" value="PAPS SYNTHETASE, ISOFORM D"/>
    <property type="match status" value="1"/>
</dbReference>
<dbReference type="Pfam" id="PF01583">
    <property type="entry name" value="APS_kinase"/>
    <property type="match status" value="1"/>
</dbReference>
<comment type="caution">
    <text evidence="9">The sequence shown here is derived from an EMBL/GenBank/DDBJ whole genome shotgun (WGS) entry which is preliminary data.</text>
</comment>
<comment type="similarity">
    <text evidence="6">Belongs to the APS kinase family.</text>
</comment>
<comment type="function">
    <text evidence="6">Catalyzes the synthesis of activated sulfate.</text>
</comment>
<dbReference type="AlphaFoldDB" id="A0A8S1J919"/>
<dbReference type="NCBIfam" id="TIGR00455">
    <property type="entry name" value="apsK"/>
    <property type="match status" value="1"/>
</dbReference>
<comment type="pathway">
    <text evidence="6">Sulfur metabolism; hydrogen sulfide biosynthesis; sulfite from sulfate: step 2/3.</text>
</comment>
<dbReference type="InterPro" id="IPR027417">
    <property type="entry name" value="P-loop_NTPase"/>
</dbReference>
<evidence type="ECO:0000256" key="4">
    <source>
        <dbReference type="ARBA" id="ARBA00022777"/>
    </source>
</evidence>
<keyword evidence="10" id="KW-1185">Reference proteome</keyword>